<evidence type="ECO:0000313" key="3">
    <source>
        <dbReference type="Proteomes" id="UP001500979"/>
    </source>
</evidence>
<reference evidence="2 3" key="1">
    <citation type="journal article" date="2019" name="Int. J. Syst. Evol. Microbiol.">
        <title>The Global Catalogue of Microorganisms (GCM) 10K type strain sequencing project: providing services to taxonomists for standard genome sequencing and annotation.</title>
        <authorList>
            <consortium name="The Broad Institute Genomics Platform"/>
            <consortium name="The Broad Institute Genome Sequencing Center for Infectious Disease"/>
            <person name="Wu L."/>
            <person name="Ma J."/>
        </authorList>
    </citation>
    <scope>NUCLEOTIDE SEQUENCE [LARGE SCALE GENOMIC DNA]</scope>
    <source>
        <strain evidence="2 3">JCM 9383</strain>
    </source>
</reference>
<dbReference type="SUPFAM" id="SSF51905">
    <property type="entry name" value="FAD/NAD(P)-binding domain"/>
    <property type="match status" value="2"/>
</dbReference>
<proteinExistence type="predicted"/>
<evidence type="ECO:0000256" key="1">
    <source>
        <dbReference type="ARBA" id="ARBA00023002"/>
    </source>
</evidence>
<comment type="caution">
    <text evidence="2">The sequence shown here is derived from an EMBL/GenBank/DDBJ whole genome shotgun (WGS) entry which is preliminary data.</text>
</comment>
<protein>
    <submittedName>
        <fullName evidence="2">NAD(P)/FAD-dependent oxidoreductase</fullName>
    </submittedName>
</protein>
<name>A0ABN3VIM9_9PSEU</name>
<dbReference type="PRINTS" id="PR00411">
    <property type="entry name" value="PNDRDTASEI"/>
</dbReference>
<gene>
    <name evidence="2" type="ORF">GCM10010470_46230</name>
</gene>
<dbReference type="EMBL" id="BAAAUX010000019">
    <property type="protein sequence ID" value="GAA2805726.1"/>
    <property type="molecule type" value="Genomic_DNA"/>
</dbReference>
<dbReference type="Proteomes" id="UP001500979">
    <property type="component" value="Unassembled WGS sequence"/>
</dbReference>
<dbReference type="InterPro" id="IPR036188">
    <property type="entry name" value="FAD/NAD-bd_sf"/>
</dbReference>
<accession>A0ABN3VIM9</accession>
<dbReference type="Pfam" id="PF13738">
    <property type="entry name" value="Pyr_redox_3"/>
    <property type="match status" value="1"/>
</dbReference>
<evidence type="ECO:0000313" key="2">
    <source>
        <dbReference type="EMBL" id="GAA2805726.1"/>
    </source>
</evidence>
<dbReference type="InterPro" id="IPR050982">
    <property type="entry name" value="Auxin_biosynth/cation_transpt"/>
</dbReference>
<dbReference type="PANTHER" id="PTHR43539:SF78">
    <property type="entry name" value="FLAVIN-CONTAINING MONOOXYGENASE"/>
    <property type="match status" value="1"/>
</dbReference>
<dbReference type="PANTHER" id="PTHR43539">
    <property type="entry name" value="FLAVIN-BINDING MONOOXYGENASE-LIKE PROTEIN (AFU_ORTHOLOGUE AFUA_4G09220)"/>
    <property type="match status" value="1"/>
</dbReference>
<organism evidence="2 3">
    <name type="scientific">Saccharopolyspora taberi</name>
    <dbReference type="NCBI Taxonomy" id="60895"/>
    <lineage>
        <taxon>Bacteria</taxon>
        <taxon>Bacillati</taxon>
        <taxon>Actinomycetota</taxon>
        <taxon>Actinomycetes</taxon>
        <taxon>Pseudonocardiales</taxon>
        <taxon>Pseudonocardiaceae</taxon>
        <taxon>Saccharopolyspora</taxon>
    </lineage>
</organism>
<keyword evidence="3" id="KW-1185">Reference proteome</keyword>
<sequence length="445" mass="48063">MKGLIPVEVEHAETVVVGAGQQGCGVAAALQELGREAIVLEKGEIGQAWAHERWDSLLVGSGNRTVRFPGWEYDGDDPGGCMTGPELAGHLRRYVRKRNLRVRQHTPVREVECLPTSAHDEVRFRTRLSTGGVIESRNLVVAVGGYASPRVPEVASDLDPSVHQIHSRHYRNPERLPAGAVLVVGSGISGQQIADELADAGREVFMSVGRHRAWPRHYRGRGLHEWMAVFPLYEDFVTVDPDGADGRPILPGLPVSAAKDWVQALNLGTLAAKGVVLVGSTRGAQHGVLLLEDNVVAIAKAADREFRRITDKIDTGIRQRGFVAPDPDPAVGVDLDRIADFGDKLDLAHHNITTIIWCTGFGPDYRILPDRVLDGNGAPIQDRGIFGAIPGLYYAGLPDGNSLGPVGIGANVENGRLIARHIHTDHLLRTNPTASLTDCVSTPDT</sequence>
<keyword evidence="1" id="KW-0560">Oxidoreductase</keyword>
<dbReference type="Gene3D" id="3.50.50.60">
    <property type="entry name" value="FAD/NAD(P)-binding domain"/>
    <property type="match status" value="1"/>
</dbReference>